<dbReference type="SUPFAM" id="SSF46785">
    <property type="entry name" value="Winged helix' DNA-binding domain"/>
    <property type="match status" value="1"/>
</dbReference>
<dbReference type="eggNOG" id="COG0664">
    <property type="taxonomic scope" value="Bacteria"/>
</dbReference>
<dbReference type="Gene3D" id="2.60.120.10">
    <property type="entry name" value="Jelly Rolls"/>
    <property type="match status" value="1"/>
</dbReference>
<dbReference type="GeneID" id="90543795"/>
<dbReference type="SUPFAM" id="SSF51206">
    <property type="entry name" value="cAMP-binding domain-like"/>
    <property type="match status" value="1"/>
</dbReference>
<dbReference type="GO" id="GO:0003700">
    <property type="term" value="F:DNA-binding transcription factor activity"/>
    <property type="evidence" value="ECO:0007669"/>
    <property type="project" value="TreeGrafter"/>
</dbReference>
<evidence type="ECO:0000313" key="4">
    <source>
        <dbReference type="EMBL" id="SFF61588.1"/>
    </source>
</evidence>
<keyword evidence="2" id="KW-0238">DNA-binding</keyword>
<dbReference type="Pfam" id="PF13545">
    <property type="entry name" value="HTH_Crp_2"/>
    <property type="match status" value="1"/>
</dbReference>
<dbReference type="InterPro" id="IPR000595">
    <property type="entry name" value="cNMP-bd_dom"/>
</dbReference>
<dbReference type="GO" id="GO:0005829">
    <property type="term" value="C:cytosol"/>
    <property type="evidence" value="ECO:0007669"/>
    <property type="project" value="TreeGrafter"/>
</dbReference>
<dbReference type="InterPro" id="IPR050397">
    <property type="entry name" value="Env_Response_Regulators"/>
</dbReference>
<evidence type="ECO:0000256" key="2">
    <source>
        <dbReference type="ARBA" id="ARBA00023125"/>
    </source>
</evidence>
<dbReference type="InterPro" id="IPR036390">
    <property type="entry name" value="WH_DNA-bd_sf"/>
</dbReference>
<keyword evidence="5" id="KW-1185">Reference proteome</keyword>
<dbReference type="PANTHER" id="PTHR24567:SF26">
    <property type="entry name" value="REGULATORY PROTEIN YEIL"/>
    <property type="match status" value="1"/>
</dbReference>
<protein>
    <submittedName>
        <fullName evidence="4">Cyclic nucleotide-binding protein</fullName>
    </submittedName>
</protein>
<dbReference type="Pfam" id="PF00027">
    <property type="entry name" value="cNMP_binding"/>
    <property type="match status" value="1"/>
</dbReference>
<dbReference type="InterPro" id="IPR014710">
    <property type="entry name" value="RmlC-like_jellyroll"/>
</dbReference>
<dbReference type="AlphaFoldDB" id="A0A1I2K5G1"/>
<dbReference type="PANTHER" id="PTHR24567">
    <property type="entry name" value="CRP FAMILY TRANSCRIPTIONAL REGULATORY PROTEIN"/>
    <property type="match status" value="1"/>
</dbReference>
<dbReference type="InterPro" id="IPR012318">
    <property type="entry name" value="HTH_CRP"/>
</dbReference>
<dbReference type="Proteomes" id="UP000182135">
    <property type="component" value="Unassembled WGS sequence"/>
</dbReference>
<dbReference type="STRING" id="1529.SAMN04487885_104105"/>
<dbReference type="InterPro" id="IPR018490">
    <property type="entry name" value="cNMP-bd_dom_sf"/>
</dbReference>
<proteinExistence type="predicted"/>
<evidence type="ECO:0000256" key="1">
    <source>
        <dbReference type="ARBA" id="ARBA00023015"/>
    </source>
</evidence>
<keyword evidence="1" id="KW-0805">Transcription regulation</keyword>
<organism evidence="4 5">
    <name type="scientific">Clostridium cadaveris</name>
    <dbReference type="NCBI Taxonomy" id="1529"/>
    <lineage>
        <taxon>Bacteria</taxon>
        <taxon>Bacillati</taxon>
        <taxon>Bacillota</taxon>
        <taxon>Clostridia</taxon>
        <taxon>Eubacteriales</taxon>
        <taxon>Clostridiaceae</taxon>
        <taxon>Clostridium</taxon>
    </lineage>
</organism>
<dbReference type="GO" id="GO:0003677">
    <property type="term" value="F:DNA binding"/>
    <property type="evidence" value="ECO:0007669"/>
    <property type="project" value="UniProtKB-KW"/>
</dbReference>
<evidence type="ECO:0000256" key="3">
    <source>
        <dbReference type="ARBA" id="ARBA00023163"/>
    </source>
</evidence>
<keyword evidence="3" id="KW-0804">Transcription</keyword>
<dbReference type="EMBL" id="FOOE01000004">
    <property type="protein sequence ID" value="SFF61588.1"/>
    <property type="molecule type" value="Genomic_DNA"/>
</dbReference>
<name>A0A1I2K5G1_9CLOT</name>
<evidence type="ECO:0000313" key="5">
    <source>
        <dbReference type="Proteomes" id="UP000182135"/>
    </source>
</evidence>
<dbReference type="PROSITE" id="PS50042">
    <property type="entry name" value="CNMP_BINDING_3"/>
    <property type="match status" value="1"/>
</dbReference>
<dbReference type="RefSeq" id="WP_027637465.1">
    <property type="nucleotide sequence ID" value="NZ_CABMJC010000012.1"/>
</dbReference>
<gene>
    <name evidence="4" type="ORF">SAMN04487885_104105</name>
</gene>
<dbReference type="CDD" id="cd00038">
    <property type="entry name" value="CAP_ED"/>
    <property type="match status" value="1"/>
</dbReference>
<sequence length="216" mass="25278">MSEKEVLVKSKLFSKRCIIEDKIKTKIYKKGQFISDFFDEEYYVGVIRKGEVSVYCISSDGNEINMSVLKDGDVFGISNIFEEESLDTVLKCKTGVTAIFYPKKYFIEMIKSDSAAALEYSRYCNRKIQFLLRKIEFLNIQSSKKKIIEYLLDKKGEDNVVLLECSKEELSKRINVSRASLYRELQILQNENCLEFDKKSIEILDKEKLRKILYEI</sequence>
<reference evidence="4 5" key="1">
    <citation type="submission" date="2016-10" db="EMBL/GenBank/DDBJ databases">
        <authorList>
            <person name="de Groot N.N."/>
        </authorList>
    </citation>
    <scope>NUCLEOTIDE SEQUENCE [LARGE SCALE GENOMIC DNA]</scope>
    <source>
        <strain evidence="4 5">NLAE-zl-G419</strain>
    </source>
</reference>
<accession>A0A1I2K5G1</accession>